<evidence type="ECO:0000256" key="6">
    <source>
        <dbReference type="ARBA" id="ARBA00023186"/>
    </source>
</evidence>
<keyword evidence="4" id="KW-0186">Copper</keyword>
<evidence type="ECO:0000313" key="9">
    <source>
        <dbReference type="EMBL" id="KZP19450.1"/>
    </source>
</evidence>
<dbReference type="OrthoDB" id="689350at2759"/>
<dbReference type="PANTHER" id="PTHR46365:SF1">
    <property type="entry name" value="COPPER TRANSPORT PROTEIN ATOX1"/>
    <property type="match status" value="1"/>
</dbReference>
<dbReference type="GO" id="GO:0005829">
    <property type="term" value="C:cytosol"/>
    <property type="evidence" value="ECO:0007669"/>
    <property type="project" value="TreeGrafter"/>
</dbReference>
<dbReference type="SUPFAM" id="SSF55008">
    <property type="entry name" value="HMA, heavy metal-associated domain"/>
    <property type="match status" value="1"/>
</dbReference>
<keyword evidence="2" id="KW-0479">Metal-binding</keyword>
<evidence type="ECO:0000256" key="3">
    <source>
        <dbReference type="ARBA" id="ARBA00022796"/>
    </source>
</evidence>
<sequence>MCAHIPYPADIYTILSTTMSAPEAHKYEFDVKMTCSGCSGAIDRVLKKLKDVPEPTVQDYTVDLDKQLVNVTGTIPYEDLLAKIKKTGKEVRSGKTIQ</sequence>
<dbReference type="GO" id="GO:0046872">
    <property type="term" value="F:metal ion binding"/>
    <property type="evidence" value="ECO:0007669"/>
    <property type="project" value="UniProtKB-KW"/>
</dbReference>
<evidence type="ECO:0000259" key="8">
    <source>
        <dbReference type="PROSITE" id="PS50846"/>
    </source>
</evidence>
<evidence type="ECO:0000256" key="5">
    <source>
        <dbReference type="ARBA" id="ARBA00023065"/>
    </source>
</evidence>
<evidence type="ECO:0000256" key="1">
    <source>
        <dbReference type="ARBA" id="ARBA00022448"/>
    </source>
</evidence>
<dbReference type="GO" id="GO:0006825">
    <property type="term" value="P:copper ion transport"/>
    <property type="evidence" value="ECO:0007669"/>
    <property type="project" value="UniProtKB-KW"/>
</dbReference>
<dbReference type="InterPro" id="IPR036163">
    <property type="entry name" value="HMA_dom_sf"/>
</dbReference>
<reference evidence="9 10" key="1">
    <citation type="journal article" date="2016" name="Mol. Biol. Evol.">
        <title>Comparative Genomics of Early-Diverging Mushroom-Forming Fungi Provides Insights into the Origins of Lignocellulose Decay Capabilities.</title>
        <authorList>
            <person name="Nagy L.G."/>
            <person name="Riley R."/>
            <person name="Tritt A."/>
            <person name="Adam C."/>
            <person name="Daum C."/>
            <person name="Floudas D."/>
            <person name="Sun H."/>
            <person name="Yadav J.S."/>
            <person name="Pangilinan J."/>
            <person name="Larsson K.H."/>
            <person name="Matsuura K."/>
            <person name="Barry K."/>
            <person name="Labutti K."/>
            <person name="Kuo R."/>
            <person name="Ohm R.A."/>
            <person name="Bhattacharya S.S."/>
            <person name="Shirouzu T."/>
            <person name="Yoshinaga Y."/>
            <person name="Martin F.M."/>
            <person name="Grigoriev I.V."/>
            <person name="Hibbett D.S."/>
        </authorList>
    </citation>
    <scope>NUCLEOTIDE SEQUENCE [LARGE SCALE GENOMIC DNA]</scope>
    <source>
        <strain evidence="9 10">CBS 109695</strain>
    </source>
</reference>
<keyword evidence="6" id="KW-0143">Chaperone</keyword>
<protein>
    <recommendedName>
        <fullName evidence="8">HMA domain-containing protein</fullName>
    </recommendedName>
</protein>
<dbReference type="Proteomes" id="UP000076532">
    <property type="component" value="Unassembled WGS sequence"/>
</dbReference>
<dbReference type="CDD" id="cd00371">
    <property type="entry name" value="HMA"/>
    <property type="match status" value="1"/>
</dbReference>
<name>A0A166I1D8_9AGAM</name>
<keyword evidence="1" id="KW-0813">Transport</keyword>
<keyword evidence="5" id="KW-0406">Ion transport</keyword>
<dbReference type="EMBL" id="KV417563">
    <property type="protein sequence ID" value="KZP19450.1"/>
    <property type="molecule type" value="Genomic_DNA"/>
</dbReference>
<evidence type="ECO:0000256" key="2">
    <source>
        <dbReference type="ARBA" id="ARBA00022723"/>
    </source>
</evidence>
<dbReference type="AlphaFoldDB" id="A0A166I1D8"/>
<feature type="domain" description="HMA" evidence="8">
    <location>
        <begin position="24"/>
        <end position="92"/>
    </location>
</feature>
<accession>A0A166I1D8</accession>
<dbReference type="FunFam" id="3.30.70.100:FF:000008">
    <property type="entry name" value="Copper transport protein ATOX1"/>
    <property type="match status" value="1"/>
</dbReference>
<dbReference type="InterPro" id="IPR051881">
    <property type="entry name" value="Copper_transport_ATOX1-like"/>
</dbReference>
<organism evidence="9 10">
    <name type="scientific">Athelia psychrophila</name>
    <dbReference type="NCBI Taxonomy" id="1759441"/>
    <lineage>
        <taxon>Eukaryota</taxon>
        <taxon>Fungi</taxon>
        <taxon>Dikarya</taxon>
        <taxon>Basidiomycota</taxon>
        <taxon>Agaricomycotina</taxon>
        <taxon>Agaricomycetes</taxon>
        <taxon>Agaricomycetidae</taxon>
        <taxon>Atheliales</taxon>
        <taxon>Atheliaceae</taxon>
        <taxon>Athelia</taxon>
    </lineage>
</organism>
<comment type="similarity">
    <text evidence="7">Belongs to the ATX1 family.</text>
</comment>
<dbReference type="PROSITE" id="PS50846">
    <property type="entry name" value="HMA_2"/>
    <property type="match status" value="1"/>
</dbReference>
<keyword evidence="3" id="KW-0187">Copper transport</keyword>
<evidence type="ECO:0000313" key="10">
    <source>
        <dbReference type="Proteomes" id="UP000076532"/>
    </source>
</evidence>
<dbReference type="GO" id="GO:0016531">
    <property type="term" value="F:copper chaperone activity"/>
    <property type="evidence" value="ECO:0007669"/>
    <property type="project" value="TreeGrafter"/>
</dbReference>
<dbReference type="Pfam" id="PF00403">
    <property type="entry name" value="HMA"/>
    <property type="match status" value="1"/>
</dbReference>
<evidence type="ECO:0000256" key="7">
    <source>
        <dbReference type="ARBA" id="ARBA00038171"/>
    </source>
</evidence>
<evidence type="ECO:0000256" key="4">
    <source>
        <dbReference type="ARBA" id="ARBA00023008"/>
    </source>
</evidence>
<proteinExistence type="inferred from homology"/>
<dbReference type="InterPro" id="IPR006121">
    <property type="entry name" value="HMA_dom"/>
</dbReference>
<dbReference type="PANTHER" id="PTHR46365">
    <property type="entry name" value="COPPER TRANSPORT PROTEIN ATOX1"/>
    <property type="match status" value="1"/>
</dbReference>
<dbReference type="Gene3D" id="3.30.70.100">
    <property type="match status" value="1"/>
</dbReference>
<dbReference type="STRING" id="436010.A0A166I1D8"/>
<gene>
    <name evidence="9" type="ORF">FIBSPDRAFT_955338</name>
</gene>
<keyword evidence="10" id="KW-1185">Reference proteome</keyword>